<organism evidence="4 5">
    <name type="scientific">Rhypophila decipiens</name>
    <dbReference type="NCBI Taxonomy" id="261697"/>
    <lineage>
        <taxon>Eukaryota</taxon>
        <taxon>Fungi</taxon>
        <taxon>Dikarya</taxon>
        <taxon>Ascomycota</taxon>
        <taxon>Pezizomycotina</taxon>
        <taxon>Sordariomycetes</taxon>
        <taxon>Sordariomycetidae</taxon>
        <taxon>Sordariales</taxon>
        <taxon>Naviculisporaceae</taxon>
        <taxon>Rhypophila</taxon>
    </lineage>
</organism>
<evidence type="ECO:0000259" key="3">
    <source>
        <dbReference type="Pfam" id="PF18142"/>
    </source>
</evidence>
<dbReference type="PANTHER" id="PTHR38793:SF3">
    <property type="entry name" value="SMODS AND SLOG-ASSOCIATING 2TM EFFECTOR DOMAIN-CONTAINING PROTEIN"/>
    <property type="match status" value="1"/>
</dbReference>
<feature type="domain" description="SMODS and SLOG-associating 2TM effector" evidence="3">
    <location>
        <begin position="137"/>
        <end position="258"/>
    </location>
</feature>
<feature type="region of interest" description="Disordered" evidence="1">
    <location>
        <begin position="1"/>
        <end position="34"/>
    </location>
</feature>
<keyword evidence="2" id="KW-1133">Transmembrane helix</keyword>
<comment type="caution">
    <text evidence="4">The sequence shown here is derived from an EMBL/GenBank/DDBJ whole genome shotgun (WGS) entry which is preliminary data.</text>
</comment>
<keyword evidence="5" id="KW-1185">Reference proteome</keyword>
<protein>
    <recommendedName>
        <fullName evidence="3">SMODS and SLOG-associating 2TM effector domain-containing protein</fullName>
    </recommendedName>
</protein>
<name>A0AAN7B9R7_9PEZI</name>
<feature type="transmembrane region" description="Helical" evidence="2">
    <location>
        <begin position="179"/>
        <end position="200"/>
    </location>
</feature>
<dbReference type="NCBIfam" id="NF033635">
    <property type="entry name" value="SLATT_fungal"/>
    <property type="match status" value="1"/>
</dbReference>
<dbReference type="PANTHER" id="PTHR38793">
    <property type="entry name" value="SLATT_FUNGAL DOMAIN-CONTAINING PROTEIN-RELATED"/>
    <property type="match status" value="1"/>
</dbReference>
<dbReference type="EMBL" id="MU858111">
    <property type="protein sequence ID" value="KAK4213295.1"/>
    <property type="molecule type" value="Genomic_DNA"/>
</dbReference>
<sequence length="339" mass="34794">MPSAPQPYPGPHSPIPSPPISPNAPLPGIPKADTAMSWGAPAGLHVRKNNDENLIIFRRAVGISGVTNTLTGTTFPLAKTLEEGRGGYGTGTGTRGARGHGFSRGRTWRVMTGWTAAGGDGGSYGSGKKATGIYAAVLQAQKSKRAGHVFVCVLVWVCHFGQIILGASLTALGPTAGSYPALITLLGAINTVIAGILALIKGQGLAERLRHDQAEFRKLQDWIEQTEALLAVGVIGRNRQEVGLLVQVAFKKYNAAKASEENNVPENWVRAAEGGVGVNTGGTGTGHGGEHVSLNSHSHASLSGYGLYGTVGGGNTAGASKPVAMATATAVPVTGGVER</sequence>
<feature type="compositionally biased region" description="Pro residues" evidence="1">
    <location>
        <begin position="1"/>
        <end position="28"/>
    </location>
</feature>
<accession>A0AAN7B9R7</accession>
<reference evidence="4" key="2">
    <citation type="submission" date="2023-05" db="EMBL/GenBank/DDBJ databases">
        <authorList>
            <consortium name="Lawrence Berkeley National Laboratory"/>
            <person name="Steindorff A."/>
            <person name="Hensen N."/>
            <person name="Bonometti L."/>
            <person name="Westerberg I."/>
            <person name="Brannstrom I.O."/>
            <person name="Guillou S."/>
            <person name="Cros-Aarteil S."/>
            <person name="Calhoun S."/>
            <person name="Haridas S."/>
            <person name="Kuo A."/>
            <person name="Mondo S."/>
            <person name="Pangilinan J."/>
            <person name="Riley R."/>
            <person name="Labutti K."/>
            <person name="Andreopoulos B."/>
            <person name="Lipzen A."/>
            <person name="Chen C."/>
            <person name="Yanf M."/>
            <person name="Daum C."/>
            <person name="Ng V."/>
            <person name="Clum A."/>
            <person name="Ohm R."/>
            <person name="Martin F."/>
            <person name="Silar P."/>
            <person name="Natvig D."/>
            <person name="Lalanne C."/>
            <person name="Gautier V."/>
            <person name="Ament-Velasquez S.L."/>
            <person name="Kruys A."/>
            <person name="Hutchinson M.I."/>
            <person name="Powell A.J."/>
            <person name="Barry K."/>
            <person name="Miller A.N."/>
            <person name="Grigoriev I.V."/>
            <person name="Debuchy R."/>
            <person name="Gladieux P."/>
            <person name="Thoren M.H."/>
            <person name="Johannesson H."/>
        </authorList>
    </citation>
    <scope>NUCLEOTIDE SEQUENCE</scope>
    <source>
        <strain evidence="4">PSN293</strain>
    </source>
</reference>
<evidence type="ECO:0000313" key="4">
    <source>
        <dbReference type="EMBL" id="KAK4213295.1"/>
    </source>
</evidence>
<dbReference type="InterPro" id="IPR041622">
    <property type="entry name" value="SLATT_fungi"/>
</dbReference>
<dbReference type="AlphaFoldDB" id="A0AAN7B9R7"/>
<keyword evidence="2" id="KW-0812">Transmembrane</keyword>
<dbReference type="Proteomes" id="UP001301769">
    <property type="component" value="Unassembled WGS sequence"/>
</dbReference>
<keyword evidence="2" id="KW-0472">Membrane</keyword>
<evidence type="ECO:0000256" key="1">
    <source>
        <dbReference type="SAM" id="MobiDB-lite"/>
    </source>
</evidence>
<proteinExistence type="predicted"/>
<evidence type="ECO:0000313" key="5">
    <source>
        <dbReference type="Proteomes" id="UP001301769"/>
    </source>
</evidence>
<evidence type="ECO:0000256" key="2">
    <source>
        <dbReference type="SAM" id="Phobius"/>
    </source>
</evidence>
<feature type="transmembrane region" description="Helical" evidence="2">
    <location>
        <begin position="149"/>
        <end position="173"/>
    </location>
</feature>
<dbReference type="Pfam" id="PF18142">
    <property type="entry name" value="SLATT_fungal"/>
    <property type="match status" value="1"/>
</dbReference>
<reference evidence="4" key="1">
    <citation type="journal article" date="2023" name="Mol. Phylogenet. Evol.">
        <title>Genome-scale phylogeny and comparative genomics of the fungal order Sordariales.</title>
        <authorList>
            <person name="Hensen N."/>
            <person name="Bonometti L."/>
            <person name="Westerberg I."/>
            <person name="Brannstrom I.O."/>
            <person name="Guillou S."/>
            <person name="Cros-Aarteil S."/>
            <person name="Calhoun S."/>
            <person name="Haridas S."/>
            <person name="Kuo A."/>
            <person name="Mondo S."/>
            <person name="Pangilinan J."/>
            <person name="Riley R."/>
            <person name="LaButti K."/>
            <person name="Andreopoulos B."/>
            <person name="Lipzen A."/>
            <person name="Chen C."/>
            <person name="Yan M."/>
            <person name="Daum C."/>
            <person name="Ng V."/>
            <person name="Clum A."/>
            <person name="Steindorff A."/>
            <person name="Ohm R.A."/>
            <person name="Martin F."/>
            <person name="Silar P."/>
            <person name="Natvig D.O."/>
            <person name="Lalanne C."/>
            <person name="Gautier V."/>
            <person name="Ament-Velasquez S.L."/>
            <person name="Kruys A."/>
            <person name="Hutchinson M.I."/>
            <person name="Powell A.J."/>
            <person name="Barry K."/>
            <person name="Miller A.N."/>
            <person name="Grigoriev I.V."/>
            <person name="Debuchy R."/>
            <person name="Gladieux P."/>
            <person name="Hiltunen Thoren M."/>
            <person name="Johannesson H."/>
        </authorList>
    </citation>
    <scope>NUCLEOTIDE SEQUENCE</scope>
    <source>
        <strain evidence="4">PSN293</strain>
    </source>
</reference>
<gene>
    <name evidence="4" type="ORF">QBC37DRAFT_174413</name>
</gene>